<dbReference type="SUPFAM" id="SSF52540">
    <property type="entry name" value="P-loop containing nucleoside triphosphate hydrolases"/>
    <property type="match status" value="1"/>
</dbReference>
<evidence type="ECO:0000256" key="1">
    <source>
        <dbReference type="ARBA" id="ARBA00022741"/>
    </source>
</evidence>
<evidence type="ECO:0000313" key="8">
    <source>
        <dbReference type="Proteomes" id="UP001597024"/>
    </source>
</evidence>
<keyword evidence="2 5" id="KW-0378">Hydrolase</keyword>
<dbReference type="PROSITE" id="PS51198">
    <property type="entry name" value="UVRD_HELICASE_ATP_BIND"/>
    <property type="match status" value="1"/>
</dbReference>
<feature type="non-terminal residue" evidence="7">
    <location>
        <position position="165"/>
    </location>
</feature>
<dbReference type="Pfam" id="PF00580">
    <property type="entry name" value="UvrD-helicase"/>
    <property type="match status" value="1"/>
</dbReference>
<dbReference type="Proteomes" id="UP001597024">
    <property type="component" value="Unassembled WGS sequence"/>
</dbReference>
<feature type="binding site" evidence="5">
    <location>
        <begin position="35"/>
        <end position="42"/>
    </location>
    <ligand>
        <name>ATP</name>
        <dbReference type="ChEBI" id="CHEBI:30616"/>
    </ligand>
</feature>
<name>A0ABW3DZL3_9ACTN</name>
<sequence length="165" mass="17511">MLSPVQLAAKLGILPPTPEQAEVIEAGLEPMVVVAGAGSGKSETMAGRVVWLVANGLVRPEQVLGLTFTRKAAGELAVRVRERLNGLVAAEQVPAELLQGEPTISTYHAYAARLVTEHALREALEPTMRLISPAVAWQLAGRVVSGYDGPMEQIEWGPATVTRAV</sequence>
<dbReference type="PANTHER" id="PTHR11070">
    <property type="entry name" value="UVRD / RECB / PCRA DNA HELICASE FAMILY MEMBER"/>
    <property type="match status" value="1"/>
</dbReference>
<keyword evidence="8" id="KW-1185">Reference proteome</keyword>
<organism evidence="7 8">
    <name type="scientific">Streptosporangium algeriense</name>
    <dbReference type="NCBI Taxonomy" id="1682748"/>
    <lineage>
        <taxon>Bacteria</taxon>
        <taxon>Bacillati</taxon>
        <taxon>Actinomycetota</taxon>
        <taxon>Actinomycetes</taxon>
        <taxon>Streptosporangiales</taxon>
        <taxon>Streptosporangiaceae</taxon>
        <taxon>Streptosporangium</taxon>
    </lineage>
</organism>
<protein>
    <submittedName>
        <fullName evidence="7">UvrD-helicase domain-containing protein</fullName>
    </submittedName>
</protein>
<dbReference type="EMBL" id="JBHTHX010001699">
    <property type="protein sequence ID" value="MFD0889189.1"/>
    <property type="molecule type" value="Genomic_DNA"/>
</dbReference>
<keyword evidence="3 5" id="KW-0347">Helicase</keyword>
<feature type="domain" description="UvrD-like helicase ATP-binding" evidence="6">
    <location>
        <begin position="14"/>
        <end position="165"/>
    </location>
</feature>
<evidence type="ECO:0000259" key="6">
    <source>
        <dbReference type="PROSITE" id="PS51198"/>
    </source>
</evidence>
<evidence type="ECO:0000313" key="7">
    <source>
        <dbReference type="EMBL" id="MFD0889189.1"/>
    </source>
</evidence>
<dbReference type="InterPro" id="IPR027417">
    <property type="entry name" value="P-loop_NTPase"/>
</dbReference>
<evidence type="ECO:0000256" key="4">
    <source>
        <dbReference type="ARBA" id="ARBA00022840"/>
    </source>
</evidence>
<proteinExistence type="predicted"/>
<reference evidence="8" key="1">
    <citation type="journal article" date="2019" name="Int. J. Syst. Evol. Microbiol.">
        <title>The Global Catalogue of Microorganisms (GCM) 10K type strain sequencing project: providing services to taxonomists for standard genome sequencing and annotation.</title>
        <authorList>
            <consortium name="The Broad Institute Genomics Platform"/>
            <consortium name="The Broad Institute Genome Sequencing Center for Infectious Disease"/>
            <person name="Wu L."/>
            <person name="Ma J."/>
        </authorList>
    </citation>
    <scope>NUCLEOTIDE SEQUENCE [LARGE SCALE GENOMIC DNA]</scope>
    <source>
        <strain evidence="8">CCUG 62974</strain>
    </source>
</reference>
<comment type="caution">
    <text evidence="7">The sequence shown here is derived from an EMBL/GenBank/DDBJ whole genome shotgun (WGS) entry which is preliminary data.</text>
</comment>
<evidence type="ECO:0000256" key="2">
    <source>
        <dbReference type="ARBA" id="ARBA00022801"/>
    </source>
</evidence>
<dbReference type="PANTHER" id="PTHR11070:SF55">
    <property type="entry name" value="DNA 3'-5' HELICASE"/>
    <property type="match status" value="1"/>
</dbReference>
<keyword evidence="1 5" id="KW-0547">Nucleotide-binding</keyword>
<gene>
    <name evidence="7" type="ORF">ACFQ08_32040</name>
</gene>
<keyword evidence="4 5" id="KW-0067">ATP-binding</keyword>
<dbReference type="InterPro" id="IPR000212">
    <property type="entry name" value="DNA_helicase_UvrD/REP"/>
</dbReference>
<evidence type="ECO:0000256" key="5">
    <source>
        <dbReference type="PROSITE-ProRule" id="PRU00560"/>
    </source>
</evidence>
<evidence type="ECO:0000256" key="3">
    <source>
        <dbReference type="ARBA" id="ARBA00022806"/>
    </source>
</evidence>
<accession>A0ABW3DZL3</accession>
<dbReference type="InterPro" id="IPR014016">
    <property type="entry name" value="UvrD-like_ATP-bd"/>
</dbReference>
<dbReference type="Gene3D" id="3.40.50.300">
    <property type="entry name" value="P-loop containing nucleotide triphosphate hydrolases"/>
    <property type="match status" value="1"/>
</dbReference>